<dbReference type="Proteomes" id="UP001175211">
    <property type="component" value="Unassembled WGS sequence"/>
</dbReference>
<comment type="caution">
    <text evidence="1">The sequence shown here is derived from an EMBL/GenBank/DDBJ whole genome shotgun (WGS) entry which is preliminary data.</text>
</comment>
<dbReference type="AlphaFoldDB" id="A0AA39JQH8"/>
<keyword evidence="2" id="KW-1185">Reference proteome</keyword>
<dbReference type="GeneID" id="85367545"/>
<protein>
    <submittedName>
        <fullName evidence="1">Uncharacterized protein</fullName>
    </submittedName>
</protein>
<gene>
    <name evidence="1" type="ORF">EV420DRAFT_921783</name>
</gene>
<evidence type="ECO:0000313" key="2">
    <source>
        <dbReference type="Proteomes" id="UP001175211"/>
    </source>
</evidence>
<sequence length="116" mass="12936">MEHCSVMFSLPPPSRGFDPEVVIQEESSIDVWLLDSIWSERLIRVAAGEVVPRRKTLVATIRPYGGNQTVERFYCPSGGHTMLELACSKSSSQPCHLEFWQNGEIFPPAGTRLDGT</sequence>
<organism evidence="1 2">
    <name type="scientific">Armillaria tabescens</name>
    <name type="common">Ringless honey mushroom</name>
    <name type="synonym">Agaricus tabescens</name>
    <dbReference type="NCBI Taxonomy" id="1929756"/>
    <lineage>
        <taxon>Eukaryota</taxon>
        <taxon>Fungi</taxon>
        <taxon>Dikarya</taxon>
        <taxon>Basidiomycota</taxon>
        <taxon>Agaricomycotina</taxon>
        <taxon>Agaricomycetes</taxon>
        <taxon>Agaricomycetidae</taxon>
        <taxon>Agaricales</taxon>
        <taxon>Marasmiineae</taxon>
        <taxon>Physalacriaceae</taxon>
        <taxon>Desarmillaria</taxon>
    </lineage>
</organism>
<name>A0AA39JQH8_ARMTA</name>
<dbReference type="RefSeq" id="XP_060325533.1">
    <property type="nucleotide sequence ID" value="XM_060483997.1"/>
</dbReference>
<accession>A0AA39JQH8</accession>
<dbReference type="EMBL" id="JAUEPS010000049">
    <property type="protein sequence ID" value="KAK0445629.1"/>
    <property type="molecule type" value="Genomic_DNA"/>
</dbReference>
<evidence type="ECO:0000313" key="1">
    <source>
        <dbReference type="EMBL" id="KAK0445629.1"/>
    </source>
</evidence>
<reference evidence="1" key="1">
    <citation type="submission" date="2023-06" db="EMBL/GenBank/DDBJ databases">
        <authorList>
            <consortium name="Lawrence Berkeley National Laboratory"/>
            <person name="Ahrendt S."/>
            <person name="Sahu N."/>
            <person name="Indic B."/>
            <person name="Wong-Bajracharya J."/>
            <person name="Merenyi Z."/>
            <person name="Ke H.-M."/>
            <person name="Monk M."/>
            <person name="Kocsube S."/>
            <person name="Drula E."/>
            <person name="Lipzen A."/>
            <person name="Balint B."/>
            <person name="Henrissat B."/>
            <person name="Andreopoulos B."/>
            <person name="Martin F.M."/>
            <person name="Harder C.B."/>
            <person name="Rigling D."/>
            <person name="Ford K.L."/>
            <person name="Foster G.D."/>
            <person name="Pangilinan J."/>
            <person name="Papanicolaou A."/>
            <person name="Barry K."/>
            <person name="LaButti K."/>
            <person name="Viragh M."/>
            <person name="Koriabine M."/>
            <person name="Yan M."/>
            <person name="Riley R."/>
            <person name="Champramary S."/>
            <person name="Plett K.L."/>
            <person name="Tsai I.J."/>
            <person name="Slot J."/>
            <person name="Sipos G."/>
            <person name="Plett J."/>
            <person name="Nagy L.G."/>
            <person name="Grigoriev I.V."/>
        </authorList>
    </citation>
    <scope>NUCLEOTIDE SEQUENCE</scope>
    <source>
        <strain evidence="1">CCBAS 213</strain>
    </source>
</reference>
<proteinExistence type="predicted"/>